<evidence type="ECO:0008006" key="3">
    <source>
        <dbReference type="Google" id="ProtNLM"/>
    </source>
</evidence>
<evidence type="ECO:0000313" key="2">
    <source>
        <dbReference type="Proteomes" id="UP000593575"/>
    </source>
</evidence>
<sequence>MGQECSLLVSQRNSACCGWVERGGGFAIMGRDEIPILKEELVQLTVKSLRVVPNKNPTLLCSIWTKKSYNPDSFRAQMRSIWKTKKFEIQRASQNLFFILFVDESDLEIGRETLAKKKSVNKLGKWKLDLVDTREDEVPIIDMTCVKRSQVGDKDHDGDGSTNKVMVTLELCSNPSNLISVTAIKPTKCNENHQLKCPWSKESTDN</sequence>
<evidence type="ECO:0000313" key="1">
    <source>
        <dbReference type="EMBL" id="MBA0823568.1"/>
    </source>
</evidence>
<keyword evidence="2" id="KW-1185">Reference proteome</keyword>
<dbReference type="Proteomes" id="UP000593575">
    <property type="component" value="Unassembled WGS sequence"/>
</dbReference>
<reference evidence="1 2" key="1">
    <citation type="journal article" date="2019" name="Genome Biol. Evol.">
        <title>Insights into the evolution of the New World diploid cottons (Gossypium, subgenus Houzingenia) based on genome sequencing.</title>
        <authorList>
            <person name="Grover C.E."/>
            <person name="Arick M.A. 2nd"/>
            <person name="Thrash A."/>
            <person name="Conover J.L."/>
            <person name="Sanders W.S."/>
            <person name="Peterson D.G."/>
            <person name="Frelichowski J.E."/>
            <person name="Scheffler J.A."/>
            <person name="Scheffler B.E."/>
            <person name="Wendel J.F."/>
        </authorList>
    </citation>
    <scope>NUCLEOTIDE SEQUENCE [LARGE SCALE GENOMIC DNA]</scope>
    <source>
        <strain evidence="1">6</strain>
        <tissue evidence="1">Leaf</tissue>
    </source>
</reference>
<organism evidence="1 2">
    <name type="scientific">Gossypium armourianum</name>
    <dbReference type="NCBI Taxonomy" id="34283"/>
    <lineage>
        <taxon>Eukaryota</taxon>
        <taxon>Viridiplantae</taxon>
        <taxon>Streptophyta</taxon>
        <taxon>Embryophyta</taxon>
        <taxon>Tracheophyta</taxon>
        <taxon>Spermatophyta</taxon>
        <taxon>Magnoliopsida</taxon>
        <taxon>eudicotyledons</taxon>
        <taxon>Gunneridae</taxon>
        <taxon>Pentapetalae</taxon>
        <taxon>rosids</taxon>
        <taxon>malvids</taxon>
        <taxon>Malvales</taxon>
        <taxon>Malvaceae</taxon>
        <taxon>Malvoideae</taxon>
        <taxon>Gossypium</taxon>
    </lineage>
</organism>
<dbReference type="EMBL" id="JABFAE010000002">
    <property type="protein sequence ID" value="MBA0823568.1"/>
    <property type="molecule type" value="Genomic_DNA"/>
</dbReference>
<gene>
    <name evidence="1" type="ORF">Goarm_020293</name>
</gene>
<proteinExistence type="predicted"/>
<dbReference type="AlphaFoldDB" id="A0A7J9IP45"/>
<name>A0A7J9IP45_9ROSI</name>
<accession>A0A7J9IP45</accession>
<comment type="caution">
    <text evidence="1">The sequence shown here is derived from an EMBL/GenBank/DDBJ whole genome shotgun (WGS) entry which is preliminary data.</text>
</comment>
<protein>
    <recommendedName>
        <fullName evidence="3">DUF4283 domain-containing protein</fullName>
    </recommendedName>
</protein>